<dbReference type="Gene3D" id="3.40.630.30">
    <property type="match status" value="1"/>
</dbReference>
<feature type="domain" description="N-acetyltransferase" evidence="1">
    <location>
        <begin position="13"/>
        <end position="176"/>
    </location>
</feature>
<evidence type="ECO:0000313" key="2">
    <source>
        <dbReference type="EMBL" id="KIP64895.1"/>
    </source>
</evidence>
<accession>A0A0D0HFY9</accession>
<organism evidence="2 3">
    <name type="scientific">Prevotella pectinovora</name>
    <dbReference type="NCBI Taxonomy" id="1602169"/>
    <lineage>
        <taxon>Bacteria</taxon>
        <taxon>Pseudomonadati</taxon>
        <taxon>Bacteroidota</taxon>
        <taxon>Bacteroidia</taxon>
        <taxon>Bacteroidales</taxon>
        <taxon>Prevotellaceae</taxon>
        <taxon>Prevotella</taxon>
    </lineage>
</organism>
<proteinExistence type="predicted"/>
<name>A0A0D0HFY9_9BACT</name>
<dbReference type="InterPro" id="IPR000182">
    <property type="entry name" value="GNAT_dom"/>
</dbReference>
<evidence type="ECO:0000259" key="1">
    <source>
        <dbReference type="PROSITE" id="PS51186"/>
    </source>
</evidence>
<dbReference type="STRING" id="1602171.ST44_00395"/>
<dbReference type="AlphaFoldDB" id="A0A0D0HFY9"/>
<comment type="caution">
    <text evidence="2">The sequence shown here is derived from an EMBL/GenBank/DDBJ whole genome shotgun (WGS) entry which is preliminary data.</text>
</comment>
<dbReference type="SUPFAM" id="SSF55729">
    <property type="entry name" value="Acyl-CoA N-acyltransferases (Nat)"/>
    <property type="match status" value="1"/>
</dbReference>
<reference evidence="2 3" key="1">
    <citation type="submission" date="2015-01" db="EMBL/GenBank/DDBJ databases">
        <title>Comparative genomics of non-oral Prevotella species.</title>
        <authorList>
            <person name="Accetto T."/>
            <person name="Nograsek B."/>
            <person name="Avgustin G."/>
        </authorList>
    </citation>
    <scope>NUCLEOTIDE SEQUENCE [LARGE SCALE GENOMIC DNA]</scope>
    <source>
        <strain evidence="2 3">P5-119</strain>
    </source>
</reference>
<protein>
    <submittedName>
        <fullName evidence="2">Acetyltransferase</fullName>
    </submittedName>
</protein>
<evidence type="ECO:0000313" key="3">
    <source>
        <dbReference type="Proteomes" id="UP000032046"/>
    </source>
</evidence>
<gene>
    <name evidence="2" type="ORF">ST44_00395</name>
</gene>
<dbReference type="PANTHER" id="PTHR43415:SF3">
    <property type="entry name" value="GNAT-FAMILY ACETYLTRANSFERASE"/>
    <property type="match status" value="1"/>
</dbReference>
<dbReference type="PANTHER" id="PTHR43415">
    <property type="entry name" value="SPERMIDINE N(1)-ACETYLTRANSFERASE"/>
    <property type="match status" value="1"/>
</dbReference>
<keyword evidence="2" id="KW-0808">Transferase</keyword>
<dbReference type="Pfam" id="PF13302">
    <property type="entry name" value="Acetyltransf_3"/>
    <property type="match status" value="1"/>
</dbReference>
<sequence>MTAEMTREELPAVRFRAIEPEDLDVLYKIENDTSLWNVGVTNVPYSKYMLHEYIAGSSGDIYADKQVRMIISNDAGDIVGLVDLTDFDPRHRRAELGIVIQCPFRGRHYAQAAIERIKAYARDILLIHQLYAYVDCQNSTALRTFENCGFISSITLKDWLFDGKKYREAVLMQYFL</sequence>
<dbReference type="InterPro" id="IPR016181">
    <property type="entry name" value="Acyl_CoA_acyltransferase"/>
</dbReference>
<keyword evidence="3" id="KW-1185">Reference proteome</keyword>
<dbReference type="PROSITE" id="PS51186">
    <property type="entry name" value="GNAT"/>
    <property type="match status" value="1"/>
</dbReference>
<dbReference type="GO" id="GO:0016747">
    <property type="term" value="F:acyltransferase activity, transferring groups other than amino-acyl groups"/>
    <property type="evidence" value="ECO:0007669"/>
    <property type="project" value="InterPro"/>
</dbReference>
<dbReference type="EMBL" id="JXQK01000008">
    <property type="protein sequence ID" value="KIP64895.1"/>
    <property type="molecule type" value="Genomic_DNA"/>
</dbReference>
<dbReference type="CDD" id="cd04301">
    <property type="entry name" value="NAT_SF"/>
    <property type="match status" value="1"/>
</dbReference>
<dbReference type="Proteomes" id="UP000032046">
    <property type="component" value="Unassembled WGS sequence"/>
</dbReference>